<sequence>MKLLTASKLLVLPFLASINAVQAVVEEKDMASKANNSSSSIQKNLRDHRALYQQKLNDLENIIKKKARTLELSAETQKLLECYDSVEPKWVEDLAYDSVTYTVRKKDYDEAILHFGEEDLCPGGSKEISLRDHVYCETPYGGLMVRNEKKCIQDDDACPEDYSTLVALEIENEEGYDPGFYFFFVAYYTQETCLLQQCFPKSTRERTFTITDPDDVPISPYTCPEIGGTCEVDCEDDENFVCVSGLCYSNKDFDEDLFLSLTGSDDTAEADGKPSRTFDLHHLKHGDVVDGKRKLKATKAPKGSKAPKKAGKGKCICKVPRIQQD</sequence>
<evidence type="ECO:0000313" key="3">
    <source>
        <dbReference type="EMBL" id="GFH53399.1"/>
    </source>
</evidence>
<keyword evidence="1" id="KW-0175">Coiled coil</keyword>
<accession>A0AAD3CZF9</accession>
<reference evidence="3 4" key="1">
    <citation type="journal article" date="2021" name="Sci. Rep.">
        <title>The genome of the diatom Chaetoceros tenuissimus carries an ancient integrated fragment of an extant virus.</title>
        <authorList>
            <person name="Hongo Y."/>
            <person name="Kimura K."/>
            <person name="Takaki Y."/>
            <person name="Yoshida Y."/>
            <person name="Baba S."/>
            <person name="Kobayashi G."/>
            <person name="Nagasaki K."/>
            <person name="Hano T."/>
            <person name="Tomaru Y."/>
        </authorList>
    </citation>
    <scope>NUCLEOTIDE SEQUENCE [LARGE SCALE GENOMIC DNA]</scope>
    <source>
        <strain evidence="3 4">NIES-3715</strain>
    </source>
</reference>
<feature type="signal peptide" evidence="2">
    <location>
        <begin position="1"/>
        <end position="23"/>
    </location>
</feature>
<evidence type="ECO:0000256" key="1">
    <source>
        <dbReference type="SAM" id="Coils"/>
    </source>
</evidence>
<comment type="caution">
    <text evidence="3">The sequence shown here is derived from an EMBL/GenBank/DDBJ whole genome shotgun (WGS) entry which is preliminary data.</text>
</comment>
<gene>
    <name evidence="3" type="ORF">CTEN210_09875</name>
</gene>
<dbReference type="Proteomes" id="UP001054902">
    <property type="component" value="Unassembled WGS sequence"/>
</dbReference>
<proteinExistence type="predicted"/>
<organism evidence="3 4">
    <name type="scientific">Chaetoceros tenuissimus</name>
    <dbReference type="NCBI Taxonomy" id="426638"/>
    <lineage>
        <taxon>Eukaryota</taxon>
        <taxon>Sar</taxon>
        <taxon>Stramenopiles</taxon>
        <taxon>Ochrophyta</taxon>
        <taxon>Bacillariophyta</taxon>
        <taxon>Coscinodiscophyceae</taxon>
        <taxon>Chaetocerotophycidae</taxon>
        <taxon>Chaetocerotales</taxon>
        <taxon>Chaetocerotaceae</taxon>
        <taxon>Chaetoceros</taxon>
    </lineage>
</organism>
<evidence type="ECO:0000313" key="4">
    <source>
        <dbReference type="Proteomes" id="UP001054902"/>
    </source>
</evidence>
<feature type="coiled-coil region" evidence="1">
    <location>
        <begin position="42"/>
        <end position="69"/>
    </location>
</feature>
<dbReference type="AlphaFoldDB" id="A0AAD3CZF9"/>
<feature type="chain" id="PRO_5042019773" evidence="2">
    <location>
        <begin position="24"/>
        <end position="325"/>
    </location>
</feature>
<dbReference type="EMBL" id="BLLK01000047">
    <property type="protein sequence ID" value="GFH53399.1"/>
    <property type="molecule type" value="Genomic_DNA"/>
</dbReference>
<keyword evidence="2" id="KW-0732">Signal</keyword>
<keyword evidence="4" id="KW-1185">Reference proteome</keyword>
<evidence type="ECO:0000256" key="2">
    <source>
        <dbReference type="SAM" id="SignalP"/>
    </source>
</evidence>
<protein>
    <submittedName>
        <fullName evidence="3">Uncharacterized protein</fullName>
    </submittedName>
</protein>
<name>A0AAD3CZF9_9STRA</name>